<name>A0A0D2JMR8_9EURO</name>
<feature type="region of interest" description="Disordered" evidence="1">
    <location>
        <begin position="69"/>
        <end position="150"/>
    </location>
</feature>
<reference evidence="2 3" key="1">
    <citation type="submission" date="2015-01" db="EMBL/GenBank/DDBJ databases">
        <title>The Genome Sequence of Fonsecaea multimorphosa CBS 102226.</title>
        <authorList>
            <consortium name="The Broad Institute Genomics Platform"/>
            <person name="Cuomo C."/>
            <person name="de Hoog S."/>
            <person name="Gorbushina A."/>
            <person name="Stielow B."/>
            <person name="Teixiera M."/>
            <person name="Abouelleil A."/>
            <person name="Chapman S.B."/>
            <person name="Priest M."/>
            <person name="Young S.K."/>
            <person name="Wortman J."/>
            <person name="Nusbaum C."/>
            <person name="Birren B."/>
        </authorList>
    </citation>
    <scope>NUCLEOTIDE SEQUENCE [LARGE SCALE GENOMIC DNA]</scope>
    <source>
        <strain evidence="2 3">CBS 102226</strain>
    </source>
</reference>
<protein>
    <submittedName>
        <fullName evidence="2">Uncharacterized protein</fullName>
    </submittedName>
</protein>
<dbReference type="VEuPathDB" id="FungiDB:Z520_09658"/>
<sequence length="287" mass="30069">MTAILAHIRSASALPVPDPILPKITIRHDFPPQAPSETGTTAGVQVARHTGTHGKRHHRSLSNDIKIALTSNPPMPMPSQYIQPQQFHRRGQERRLRPRFYPLDTGNSTNANSQQTTQVLSPSPVVSNSTGGLDLSAPSSQSSSLNDSSGMQTSTFIATATALSSAALASDVVTDTSPPLLPADSTPATTWIRTLPPTTALSTLAPPVPDPQPNLVTRTWFSGLTPTPTASQDASGPWGPDYSQGGNANCPFQSGINPTPDAGTTPDPSFPVIVTVFPISTSSSAVV</sequence>
<evidence type="ECO:0000313" key="3">
    <source>
        <dbReference type="Proteomes" id="UP000053411"/>
    </source>
</evidence>
<organism evidence="2 3">
    <name type="scientific">Fonsecaea multimorphosa CBS 102226</name>
    <dbReference type="NCBI Taxonomy" id="1442371"/>
    <lineage>
        <taxon>Eukaryota</taxon>
        <taxon>Fungi</taxon>
        <taxon>Dikarya</taxon>
        <taxon>Ascomycota</taxon>
        <taxon>Pezizomycotina</taxon>
        <taxon>Eurotiomycetes</taxon>
        <taxon>Chaetothyriomycetidae</taxon>
        <taxon>Chaetothyriales</taxon>
        <taxon>Herpotrichiellaceae</taxon>
        <taxon>Fonsecaea</taxon>
    </lineage>
</organism>
<evidence type="ECO:0000313" key="2">
    <source>
        <dbReference type="EMBL" id="KIX94612.1"/>
    </source>
</evidence>
<dbReference type="GeneID" id="27715404"/>
<feature type="compositionally biased region" description="Low complexity" evidence="1">
    <location>
        <begin position="136"/>
        <end position="150"/>
    </location>
</feature>
<keyword evidence="3" id="KW-1185">Reference proteome</keyword>
<proteinExistence type="predicted"/>
<dbReference type="Proteomes" id="UP000053411">
    <property type="component" value="Unassembled WGS sequence"/>
</dbReference>
<evidence type="ECO:0000256" key="1">
    <source>
        <dbReference type="SAM" id="MobiDB-lite"/>
    </source>
</evidence>
<feature type="compositionally biased region" description="Basic residues" evidence="1">
    <location>
        <begin position="87"/>
        <end position="98"/>
    </location>
</feature>
<dbReference type="OrthoDB" id="4160715at2759"/>
<dbReference type="EMBL" id="KN848086">
    <property type="protein sequence ID" value="KIX94612.1"/>
    <property type="molecule type" value="Genomic_DNA"/>
</dbReference>
<feature type="compositionally biased region" description="Polar residues" evidence="1">
    <location>
        <begin position="105"/>
        <end position="131"/>
    </location>
</feature>
<dbReference type="AlphaFoldDB" id="A0A0D2JMR8"/>
<dbReference type="RefSeq" id="XP_016628735.1">
    <property type="nucleotide sequence ID" value="XM_016780152.1"/>
</dbReference>
<accession>A0A0D2JMR8</accession>
<gene>
    <name evidence="2" type="ORF">Z520_09658</name>
</gene>